<accession>A0A7W9EY68</accession>
<organism evidence="1 2">
    <name type="scientific">Yoonia ponticola</name>
    <dbReference type="NCBI Taxonomy" id="1524255"/>
    <lineage>
        <taxon>Bacteria</taxon>
        <taxon>Pseudomonadati</taxon>
        <taxon>Pseudomonadota</taxon>
        <taxon>Alphaproteobacteria</taxon>
        <taxon>Rhodobacterales</taxon>
        <taxon>Paracoccaceae</taxon>
        <taxon>Yoonia</taxon>
    </lineage>
</organism>
<evidence type="ECO:0000313" key="1">
    <source>
        <dbReference type="EMBL" id="MBB5722379.1"/>
    </source>
</evidence>
<proteinExistence type="predicted"/>
<dbReference type="RefSeq" id="WP_183528598.1">
    <property type="nucleotide sequence ID" value="NZ_JACIJM010000005.1"/>
</dbReference>
<sequence length="260" mass="29730">MELQSAPTLSSGTTEAIVLIKAAPVIGIKNGETVCCAGVDLYGNWLRLYPVSFRVLEDGKRFKRWDKVRFDWRLPRNDSRGESRHVNSQTLSIHGHVKTSERRPLLDRHIVTSLDAELEAGRSLALLQPEILDFKIVPKPPEKLAMQQAKIDALHNQEDMFIPKPIVPAKACPYEFRYVYRTDDGDRKGTCQDWETEATYFKWSNEYGEQSALERMAIQFGEVLPKRGLYFAMGTHSMYPETWLINGLIQLKPSEQASLF</sequence>
<protein>
    <submittedName>
        <fullName evidence="1">Uncharacterized protein</fullName>
    </submittedName>
</protein>
<dbReference type="EMBL" id="JACIJM010000005">
    <property type="protein sequence ID" value="MBB5722379.1"/>
    <property type="molecule type" value="Genomic_DNA"/>
</dbReference>
<comment type="caution">
    <text evidence="1">The sequence shown here is derived from an EMBL/GenBank/DDBJ whole genome shotgun (WGS) entry which is preliminary data.</text>
</comment>
<evidence type="ECO:0000313" key="2">
    <source>
        <dbReference type="Proteomes" id="UP000535415"/>
    </source>
</evidence>
<keyword evidence="2" id="KW-1185">Reference proteome</keyword>
<name>A0A7W9EY68_9RHOB</name>
<dbReference type="AlphaFoldDB" id="A0A7W9EY68"/>
<reference evidence="1 2" key="1">
    <citation type="submission" date="2020-08" db="EMBL/GenBank/DDBJ databases">
        <title>Genomic Encyclopedia of Type Strains, Phase IV (KMG-IV): sequencing the most valuable type-strain genomes for metagenomic binning, comparative biology and taxonomic classification.</title>
        <authorList>
            <person name="Goeker M."/>
        </authorList>
    </citation>
    <scope>NUCLEOTIDE SEQUENCE [LARGE SCALE GENOMIC DNA]</scope>
    <source>
        <strain evidence="1 2">DSM 101064</strain>
    </source>
</reference>
<gene>
    <name evidence="1" type="ORF">FHS72_002005</name>
</gene>
<dbReference type="Proteomes" id="UP000535415">
    <property type="component" value="Unassembled WGS sequence"/>
</dbReference>